<dbReference type="PANTHER" id="PTHR10050">
    <property type="entry name" value="DOLICHYL-PHOSPHATE-MANNOSE--PROTEIN MANNOSYLTRANSFERASE"/>
    <property type="match status" value="1"/>
</dbReference>
<evidence type="ECO:0000256" key="12">
    <source>
        <dbReference type="ARBA" id="ARBA00045085"/>
    </source>
</evidence>
<evidence type="ECO:0000256" key="13">
    <source>
        <dbReference type="ARBA" id="ARBA00045102"/>
    </source>
</evidence>
<dbReference type="CDD" id="cd23285">
    <property type="entry name" value="beta-trefoil_MIR_PMT4-like"/>
    <property type="match status" value="1"/>
</dbReference>
<comment type="caution">
    <text evidence="17">The sequence shown here is derived from an EMBL/GenBank/DDBJ whole genome shotgun (WGS) entry which is preliminary data.</text>
</comment>
<feature type="transmembrane region" description="Helical" evidence="14">
    <location>
        <begin position="99"/>
        <end position="117"/>
    </location>
</feature>
<dbReference type="Gene3D" id="2.80.10.50">
    <property type="match status" value="1"/>
</dbReference>
<name>A0A9P9A459_9PEZI</name>
<comment type="function">
    <text evidence="14">Transfers mannose from Dol-P-mannose to Ser or Thr residues on proteins.</text>
</comment>
<evidence type="ECO:0000259" key="16">
    <source>
        <dbReference type="PROSITE" id="PS50919"/>
    </source>
</evidence>
<dbReference type="Proteomes" id="UP000758603">
    <property type="component" value="Unassembled WGS sequence"/>
</dbReference>
<dbReference type="EC" id="2.4.1.109" evidence="14"/>
<dbReference type="InterPro" id="IPR032421">
    <property type="entry name" value="PMT_4TMC"/>
</dbReference>
<keyword evidence="11" id="KW-0325">Glycoprotein</keyword>
<feature type="transmembrane region" description="Helical" evidence="14">
    <location>
        <begin position="49"/>
        <end position="68"/>
    </location>
</feature>
<dbReference type="Pfam" id="PF16192">
    <property type="entry name" value="PMT_4TMC"/>
    <property type="match status" value="1"/>
</dbReference>
<evidence type="ECO:0000256" key="9">
    <source>
        <dbReference type="ARBA" id="ARBA00022989"/>
    </source>
</evidence>
<dbReference type="Pfam" id="PF02815">
    <property type="entry name" value="MIR"/>
    <property type="match status" value="1"/>
</dbReference>
<feature type="transmembrane region" description="Helical" evidence="14">
    <location>
        <begin position="138"/>
        <end position="158"/>
    </location>
</feature>
<feature type="transmembrane region" description="Helical" evidence="14">
    <location>
        <begin position="240"/>
        <end position="258"/>
    </location>
</feature>
<feature type="domain" description="MIR" evidence="16">
    <location>
        <begin position="332"/>
        <end position="392"/>
    </location>
</feature>
<dbReference type="Pfam" id="PF02366">
    <property type="entry name" value="PMT"/>
    <property type="match status" value="1"/>
</dbReference>
<keyword evidence="8 14" id="KW-0256">Endoplasmic reticulum</keyword>
<dbReference type="InterPro" id="IPR003342">
    <property type="entry name" value="ArnT-like_N"/>
</dbReference>
<keyword evidence="9 14" id="KW-1133">Transmembrane helix</keyword>
<dbReference type="GeneID" id="70135203"/>
<sequence>MASTAVNQGSLRQRNPGSKKKAGSPVPEEAQIETLVKPKKPASGAGSEIDYKIGLAIITVLAFVSRFWGISHPNEVVFDEVHFGKFASYYLERTYFFDVHPPFGKLLFALMGWLVGYDGNFHFENIGDSYISNKVPYVAYRALPALLGSLTVSVVYLIMWESGYSLPACIVAAGLVLLDNAHIGQTRLILLDATLVFTMACSLLFYIKFYKTRHEAFSRKWWKWLILTGFALSCDISTKYVGLFAFITIGSAVIIDLWDLLDVKRVGGALSIPDFAKHFGARVFGLIIMPFIFYLFWFQVHFAILTRSGPGDDFMTPEFQETLSDNVMFANSLTINYHDTITIKHKETKAYLHSHAATYPLRYDDGRVSSQGQQVTGYPYEDANNHWQIIPADGSQDLGRIVKNHDLVQLRHLATDSILLSHDVASPFYPTNQEFTTVSVDDANGDRKPDTLFEVRIENGKNGQEFKSIASHFKFIHNPSKVAMWTHEKPLPEWGMRQQEINGNKQIQVSSNVWLVDDIPSLGADHPRREKPAKEVKRLPFLQKWFELQRSMFWHNNQLTSSHPYASQPYQWPFLLRGVSFWTQNDTRQQIYFLGNPVGWWIASSLIAVFVGIIGADQISLRRGADALDHRTRTRLYNSTGFFFLAWATHYFPFYLMGRQLFLHHYLPAHLASCLIVGSLVEFVFNADPVSEEASYQAIKSGKKPAPGAKRFVTARERFAGTSMVPAWIATAVILAVAAFGWYFFLPLTYGYPGLSVDEVLRRKWLGYDLHFAK</sequence>
<feature type="transmembrane region" description="Helical" evidence="14">
    <location>
        <begin position="636"/>
        <end position="654"/>
    </location>
</feature>
<organism evidence="17 18">
    <name type="scientific">Truncatella angustata</name>
    <dbReference type="NCBI Taxonomy" id="152316"/>
    <lineage>
        <taxon>Eukaryota</taxon>
        <taxon>Fungi</taxon>
        <taxon>Dikarya</taxon>
        <taxon>Ascomycota</taxon>
        <taxon>Pezizomycotina</taxon>
        <taxon>Sordariomycetes</taxon>
        <taxon>Xylariomycetidae</taxon>
        <taxon>Amphisphaeriales</taxon>
        <taxon>Sporocadaceae</taxon>
        <taxon>Truncatella</taxon>
    </lineage>
</organism>
<evidence type="ECO:0000256" key="14">
    <source>
        <dbReference type="RuleBase" id="RU367007"/>
    </source>
</evidence>
<accession>A0A9P9A459</accession>
<feature type="transmembrane region" description="Helical" evidence="14">
    <location>
        <begin position="188"/>
        <end position="207"/>
    </location>
</feature>
<comment type="catalytic activity">
    <reaction evidence="13 14">
        <text>a di-trans,poly-cis-dolichyl beta-D-mannosyl phosphate + L-seryl-[protein] = 3-O-(alpha-D-mannosyl)-L-seryl-[protein] + a di-trans,poly-cis-dolichyl phosphate + H(+)</text>
        <dbReference type="Rhea" id="RHEA:17377"/>
        <dbReference type="Rhea" id="RHEA-COMP:9863"/>
        <dbReference type="Rhea" id="RHEA-COMP:13546"/>
        <dbReference type="Rhea" id="RHEA-COMP:19498"/>
        <dbReference type="Rhea" id="RHEA-COMP:19501"/>
        <dbReference type="ChEBI" id="CHEBI:15378"/>
        <dbReference type="ChEBI" id="CHEBI:29999"/>
        <dbReference type="ChEBI" id="CHEBI:57683"/>
        <dbReference type="ChEBI" id="CHEBI:58211"/>
        <dbReference type="ChEBI" id="CHEBI:137321"/>
        <dbReference type="EC" id="2.4.1.109"/>
    </reaction>
</comment>
<dbReference type="SUPFAM" id="SSF82109">
    <property type="entry name" value="MIR domain"/>
    <property type="match status" value="1"/>
</dbReference>
<dbReference type="InterPro" id="IPR016093">
    <property type="entry name" value="MIR_motif"/>
</dbReference>
<dbReference type="SMART" id="SM00472">
    <property type="entry name" value="MIR"/>
    <property type="match status" value="3"/>
</dbReference>
<evidence type="ECO:0000256" key="8">
    <source>
        <dbReference type="ARBA" id="ARBA00022824"/>
    </source>
</evidence>
<dbReference type="PANTHER" id="PTHR10050:SF51">
    <property type="entry name" value="PROTEIN O-MANNOSYL-TRANSFERASE 1"/>
    <property type="match status" value="1"/>
</dbReference>
<evidence type="ECO:0000256" key="2">
    <source>
        <dbReference type="ARBA" id="ARBA00004922"/>
    </source>
</evidence>
<gene>
    <name evidence="17" type="ORF">BKA67DRAFT_653164</name>
</gene>
<comment type="pathway">
    <text evidence="2 14">Protein modification; protein glycosylation.</text>
</comment>
<evidence type="ECO:0000313" key="18">
    <source>
        <dbReference type="Proteomes" id="UP000758603"/>
    </source>
</evidence>
<feature type="transmembrane region" description="Helical" evidence="14">
    <location>
        <begin position="598"/>
        <end position="616"/>
    </location>
</feature>
<dbReference type="FunFam" id="2.80.10.50:FF:000044">
    <property type="entry name" value="Dolichyl-phosphate-mannose-protein mannosyltransferase 4"/>
    <property type="match status" value="1"/>
</dbReference>
<dbReference type="EMBL" id="JAGPXC010000001">
    <property type="protein sequence ID" value="KAH6659960.1"/>
    <property type="molecule type" value="Genomic_DNA"/>
</dbReference>
<evidence type="ECO:0000256" key="3">
    <source>
        <dbReference type="ARBA" id="ARBA00007222"/>
    </source>
</evidence>
<dbReference type="InterPro" id="IPR027005">
    <property type="entry name" value="PMT-like"/>
</dbReference>
<keyword evidence="18" id="KW-1185">Reference proteome</keyword>
<evidence type="ECO:0000256" key="15">
    <source>
        <dbReference type="SAM" id="MobiDB-lite"/>
    </source>
</evidence>
<reference evidence="17" key="1">
    <citation type="journal article" date="2021" name="Nat. Commun.">
        <title>Genetic determinants of endophytism in the Arabidopsis root mycobiome.</title>
        <authorList>
            <person name="Mesny F."/>
            <person name="Miyauchi S."/>
            <person name="Thiergart T."/>
            <person name="Pickel B."/>
            <person name="Atanasova L."/>
            <person name="Karlsson M."/>
            <person name="Huettel B."/>
            <person name="Barry K.W."/>
            <person name="Haridas S."/>
            <person name="Chen C."/>
            <person name="Bauer D."/>
            <person name="Andreopoulos W."/>
            <person name="Pangilinan J."/>
            <person name="LaButti K."/>
            <person name="Riley R."/>
            <person name="Lipzen A."/>
            <person name="Clum A."/>
            <person name="Drula E."/>
            <person name="Henrissat B."/>
            <person name="Kohler A."/>
            <person name="Grigoriev I.V."/>
            <person name="Martin F.M."/>
            <person name="Hacquard S."/>
        </authorList>
    </citation>
    <scope>NUCLEOTIDE SEQUENCE</scope>
    <source>
        <strain evidence="17">MPI-SDFR-AT-0073</strain>
    </source>
</reference>
<dbReference type="PROSITE" id="PS50919">
    <property type="entry name" value="MIR"/>
    <property type="match status" value="2"/>
</dbReference>
<comment type="subcellular location">
    <subcellularLocation>
        <location evidence="1 14">Endoplasmic reticulum membrane</location>
        <topology evidence="1 14">Multi-pass membrane protein</topology>
    </subcellularLocation>
</comment>
<evidence type="ECO:0000256" key="6">
    <source>
        <dbReference type="ARBA" id="ARBA00022692"/>
    </source>
</evidence>
<dbReference type="GO" id="GO:0005789">
    <property type="term" value="C:endoplasmic reticulum membrane"/>
    <property type="evidence" value="ECO:0007669"/>
    <property type="project" value="UniProtKB-SubCell"/>
</dbReference>
<evidence type="ECO:0000256" key="4">
    <source>
        <dbReference type="ARBA" id="ARBA00022676"/>
    </source>
</evidence>
<comment type="catalytic activity">
    <reaction evidence="12 14">
        <text>a di-trans,poly-cis-dolichyl beta-D-mannosyl phosphate + L-threonyl-[protein] = 3-O-(alpha-D-mannosyl)-L-threonyl-[protein] + a di-trans,poly-cis-dolichyl phosphate + H(+)</text>
        <dbReference type="Rhea" id="RHEA:53396"/>
        <dbReference type="Rhea" id="RHEA-COMP:11060"/>
        <dbReference type="Rhea" id="RHEA-COMP:13547"/>
        <dbReference type="Rhea" id="RHEA-COMP:19498"/>
        <dbReference type="Rhea" id="RHEA-COMP:19501"/>
        <dbReference type="ChEBI" id="CHEBI:15378"/>
        <dbReference type="ChEBI" id="CHEBI:30013"/>
        <dbReference type="ChEBI" id="CHEBI:57683"/>
        <dbReference type="ChEBI" id="CHEBI:58211"/>
        <dbReference type="ChEBI" id="CHEBI:137323"/>
        <dbReference type="EC" id="2.4.1.109"/>
    </reaction>
</comment>
<feature type="transmembrane region" description="Helical" evidence="14">
    <location>
        <begin position="725"/>
        <end position="745"/>
    </location>
</feature>
<protein>
    <recommendedName>
        <fullName evidence="14">Dolichyl-phosphate-mannose--protein mannosyltransferase</fullName>
        <ecNumber evidence="14">2.4.1.109</ecNumber>
    </recommendedName>
</protein>
<feature type="domain" description="MIR" evidence="16">
    <location>
        <begin position="399"/>
        <end position="458"/>
    </location>
</feature>
<dbReference type="InterPro" id="IPR036300">
    <property type="entry name" value="MIR_dom_sf"/>
</dbReference>
<dbReference type="GO" id="GO:0004169">
    <property type="term" value="F:dolichyl-phosphate-mannose-protein mannosyltransferase activity"/>
    <property type="evidence" value="ECO:0007669"/>
    <property type="project" value="UniProtKB-UniRule"/>
</dbReference>
<keyword evidence="5 14" id="KW-0808">Transferase</keyword>
<feature type="transmembrane region" description="Helical" evidence="14">
    <location>
        <begin position="279"/>
        <end position="298"/>
    </location>
</feature>
<evidence type="ECO:0000256" key="11">
    <source>
        <dbReference type="ARBA" id="ARBA00023180"/>
    </source>
</evidence>
<keyword evidence="4 14" id="KW-0328">Glycosyltransferase</keyword>
<feature type="region of interest" description="Disordered" evidence="15">
    <location>
        <begin position="1"/>
        <end position="29"/>
    </location>
</feature>
<evidence type="ECO:0000256" key="10">
    <source>
        <dbReference type="ARBA" id="ARBA00023136"/>
    </source>
</evidence>
<keyword evidence="7" id="KW-0677">Repeat</keyword>
<keyword evidence="10 14" id="KW-0472">Membrane</keyword>
<feature type="compositionally biased region" description="Polar residues" evidence="15">
    <location>
        <begin position="1"/>
        <end position="16"/>
    </location>
</feature>
<evidence type="ECO:0000256" key="5">
    <source>
        <dbReference type="ARBA" id="ARBA00022679"/>
    </source>
</evidence>
<proteinExistence type="inferred from homology"/>
<keyword evidence="6 14" id="KW-0812">Transmembrane</keyword>
<comment type="similarity">
    <text evidence="3 14">Belongs to the glycosyltransferase 39 family.</text>
</comment>
<dbReference type="AlphaFoldDB" id="A0A9P9A459"/>
<evidence type="ECO:0000256" key="7">
    <source>
        <dbReference type="ARBA" id="ARBA00022737"/>
    </source>
</evidence>
<evidence type="ECO:0000256" key="1">
    <source>
        <dbReference type="ARBA" id="ARBA00004477"/>
    </source>
</evidence>
<dbReference type="RefSeq" id="XP_045964091.1">
    <property type="nucleotide sequence ID" value="XM_046106312.1"/>
</dbReference>
<evidence type="ECO:0000313" key="17">
    <source>
        <dbReference type="EMBL" id="KAH6659960.1"/>
    </source>
</evidence>
<dbReference type="OrthoDB" id="292747at2759"/>